<evidence type="ECO:0008006" key="3">
    <source>
        <dbReference type="Google" id="ProtNLM"/>
    </source>
</evidence>
<reference evidence="1 2" key="1">
    <citation type="submission" date="2015-11" db="EMBL/GenBank/DDBJ databases">
        <title>Expanding the genomic diversity of Burkholderia species for the development of highly accurate diagnostics.</title>
        <authorList>
            <person name="Sahl J."/>
            <person name="Keim P."/>
            <person name="Wagner D."/>
        </authorList>
    </citation>
    <scope>NUCLEOTIDE SEQUENCE [LARGE SCALE GENOMIC DNA]</scope>
    <source>
        <strain evidence="1 2">MSMB1960WGS</strain>
    </source>
</reference>
<dbReference type="Gene3D" id="2.60.120.620">
    <property type="entry name" value="q2cbj1_9rhob like domain"/>
    <property type="match status" value="1"/>
</dbReference>
<dbReference type="AlphaFoldDB" id="A0A108GWM4"/>
<proteinExistence type="predicted"/>
<organism evidence="1">
    <name type="scientific">Burkholderia stagnalis</name>
    <dbReference type="NCBI Taxonomy" id="1503054"/>
    <lineage>
        <taxon>Bacteria</taxon>
        <taxon>Pseudomonadati</taxon>
        <taxon>Pseudomonadota</taxon>
        <taxon>Betaproteobacteria</taxon>
        <taxon>Burkholderiales</taxon>
        <taxon>Burkholderiaceae</taxon>
        <taxon>Burkholderia</taxon>
        <taxon>Burkholderia cepacia complex</taxon>
    </lineage>
</organism>
<protein>
    <recommendedName>
        <fullName evidence="3">Prolyl 4-hydroxylase alpha subunit Fe(2+) 2OG dioxygenase domain-containing protein</fullName>
    </recommendedName>
</protein>
<dbReference type="RefSeq" id="WP_060149275.1">
    <property type="nucleotide sequence ID" value="NZ_LPGD01000045.1"/>
</dbReference>
<sequence length="273" mass="30667">MQDTYSAHVMRFGAAPRGERLTLAAAIGALDADDADAIVMDIVPEGEREAWWDDAGFSSSPFTKNAHHAGIVATSVTLGQLQREQGEKLVSKAAEYFGVACRVNEGLRQTRFVRLFADALDAKPLTIGHDYEVEFLLATRRVYEPFEAPFNFAPHCDDVSYGRDTVNWPLKRSYSRQLGGFLTIQGAANDAGMVMWDNRPDSRDALDRMHAEYRETGAIAELEQTRKILLKPQPGQLTLFQSKNLHAIERCTSTRRTMGLFLIHQEDGWRLFD</sequence>
<accession>A0A108GWM4</accession>
<name>A0A108GWM4_9BURK</name>
<evidence type="ECO:0000313" key="1">
    <source>
        <dbReference type="EMBL" id="KWA55105.1"/>
    </source>
</evidence>
<dbReference type="EMBL" id="LPHB01000072">
    <property type="protein sequence ID" value="KWA55105.1"/>
    <property type="molecule type" value="Genomic_DNA"/>
</dbReference>
<comment type="caution">
    <text evidence="1">The sequence shown here is derived from an EMBL/GenBank/DDBJ whole genome shotgun (WGS) entry which is preliminary data.</text>
</comment>
<dbReference type="Proteomes" id="UP000068603">
    <property type="component" value="Unassembled WGS sequence"/>
</dbReference>
<evidence type="ECO:0000313" key="2">
    <source>
        <dbReference type="Proteomes" id="UP000068603"/>
    </source>
</evidence>
<gene>
    <name evidence="1" type="ORF">WT44_28140</name>
</gene>
<dbReference type="STRING" id="1503054.WT74_20045"/>